<feature type="compositionally biased region" description="Basic residues" evidence="3">
    <location>
        <begin position="1724"/>
        <end position="1738"/>
    </location>
</feature>
<dbReference type="PhylomeDB" id="A0A0K6S7Z5"/>
<keyword evidence="1" id="KW-0677">Repeat</keyword>
<dbReference type="InterPro" id="IPR003410">
    <property type="entry name" value="HYR_dom"/>
</dbReference>
<proteinExistence type="predicted"/>
<protein>
    <recommendedName>
        <fullName evidence="8">HYR domain-containing protein</fullName>
    </recommendedName>
</protein>
<gene>
    <name evidence="7" type="ORF">Cvel_22542.t2.CR1</name>
</gene>
<feature type="transmembrane region" description="Helical" evidence="4">
    <location>
        <begin position="990"/>
        <end position="1007"/>
    </location>
</feature>
<keyword evidence="4" id="KW-0812">Transmembrane</keyword>
<evidence type="ECO:0000259" key="5">
    <source>
        <dbReference type="PROSITE" id="PS50825"/>
    </source>
</evidence>
<feature type="compositionally biased region" description="Basic residues" evidence="3">
    <location>
        <begin position="1634"/>
        <end position="1648"/>
    </location>
</feature>
<dbReference type="PANTHER" id="PTHR11319:SF35">
    <property type="entry name" value="OUTER MEMBRANE PROTEIN PMPC-RELATED"/>
    <property type="match status" value="1"/>
</dbReference>
<dbReference type="CDD" id="cd00033">
    <property type="entry name" value="CCP"/>
    <property type="match status" value="3"/>
</dbReference>
<feature type="transmembrane region" description="Helical" evidence="4">
    <location>
        <begin position="1302"/>
        <end position="1328"/>
    </location>
</feature>
<dbReference type="Pfam" id="PF00084">
    <property type="entry name" value="Sushi"/>
    <property type="match status" value="1"/>
</dbReference>
<dbReference type="Gene3D" id="2.10.25.10">
    <property type="entry name" value="Laminin"/>
    <property type="match status" value="1"/>
</dbReference>
<dbReference type="CDD" id="cd00054">
    <property type="entry name" value="EGF_CA"/>
    <property type="match status" value="1"/>
</dbReference>
<dbReference type="InterPro" id="IPR035976">
    <property type="entry name" value="Sushi/SCR/CCP_sf"/>
</dbReference>
<dbReference type="PROSITE" id="PS50825">
    <property type="entry name" value="HYR"/>
    <property type="match status" value="1"/>
</dbReference>
<evidence type="ECO:0008006" key="8">
    <source>
        <dbReference type="Google" id="ProtNLM"/>
    </source>
</evidence>
<dbReference type="VEuPathDB" id="CryptoDB:Cvel_22542"/>
<feature type="region of interest" description="Disordered" evidence="3">
    <location>
        <begin position="1987"/>
        <end position="2025"/>
    </location>
</feature>
<name>A0A0K6S7Z5_9ALVE</name>
<reference evidence="7" key="1">
    <citation type="submission" date="2014-11" db="EMBL/GenBank/DDBJ databases">
        <title>Molecular phylogeny of cliff fern family Woodsiaceae with morphological implications.</title>
        <authorList>
            <person name="Shao Y.-Z."/>
            <person name="Wei R."/>
            <person name="Zhang X.-C."/>
        </authorList>
    </citation>
    <scope>NUCLEOTIDE SEQUENCE</scope>
</reference>
<evidence type="ECO:0000256" key="3">
    <source>
        <dbReference type="SAM" id="MobiDB-lite"/>
    </source>
</evidence>
<organism evidence="7">
    <name type="scientific">Chromera velia CCMP2878</name>
    <dbReference type="NCBI Taxonomy" id="1169474"/>
    <lineage>
        <taxon>Eukaryota</taxon>
        <taxon>Sar</taxon>
        <taxon>Alveolata</taxon>
        <taxon>Colpodellida</taxon>
        <taxon>Chromeraceae</taxon>
        <taxon>Chromera</taxon>
    </lineage>
</organism>
<dbReference type="EMBL" id="CDMZ01001353">
    <property type="protein sequence ID" value="CUC09675.1"/>
    <property type="molecule type" value="Genomic_DNA"/>
</dbReference>
<feature type="transmembrane region" description="Helical" evidence="4">
    <location>
        <begin position="907"/>
        <end position="928"/>
    </location>
</feature>
<feature type="compositionally biased region" description="Basic and acidic residues" evidence="3">
    <location>
        <begin position="2068"/>
        <end position="2105"/>
    </location>
</feature>
<feature type="region of interest" description="Disordered" evidence="3">
    <location>
        <begin position="1561"/>
        <end position="1788"/>
    </location>
</feature>
<dbReference type="Gene3D" id="2.10.70.10">
    <property type="entry name" value="Complement Module, domain 1"/>
    <property type="match status" value="2"/>
</dbReference>
<feature type="region of interest" description="Disordered" evidence="3">
    <location>
        <begin position="2048"/>
        <end position="2188"/>
    </location>
</feature>
<feature type="domain" description="Sushi" evidence="6">
    <location>
        <begin position="455"/>
        <end position="528"/>
    </location>
</feature>
<evidence type="ECO:0000259" key="6">
    <source>
        <dbReference type="PROSITE" id="PS50923"/>
    </source>
</evidence>
<feature type="region of interest" description="Disordered" evidence="3">
    <location>
        <begin position="2205"/>
        <end position="2233"/>
    </location>
</feature>
<keyword evidence="4" id="KW-1133">Transmembrane helix</keyword>
<sequence length="2272" mass="250098">MGTCNAYNNDARTTTLTYTDPGPLTGNQVYPGKKYAITVDACAPTSFNPALSVADTTSTACVKSAAAASCTLGTEYFVGEAGHNYDVRVAAQSATQGPYDITIDATCTCPNITSPKREYTLVGEICMLDECSTGIHTCSRRLNYTSGIANDYINQANCTDTDGSFSCECLPGYLDRGQSLGTIPAGVYCESAKCADPQPTAPQNGHMTYSDQLWTVGIGAEVTYGCNDGYALNLNGGANETVTCYGGGTTAAPTADWPSYWSGITCDPVACTGTPPTSPGNGSLIISSGRLNFGSHGTFEKGSRFWGTDNMGTVTLGRATVIGPGATMTFQTAVSHPTDIKFGGATVTNVGTVNTSDTVSGITSVTGAGVVTSMEVIASEVIVTALTLGDGNTVTIDGNDDLTPTPTWNPGITIEYRCDDGMRRSGDASMTCQGVNSSTPTALWSNATTPTCERVVCGGVQPAAPDRGYMTPANASVIGDGSWKTFDSVSFSCQTGLILEGPATLQCVPLSGNPLANWQTNGSLTCRDPNPPELTLCPNDINMTTDNRSNTAFVETYSPWPVYTDDIALRDPAQAESGAGPALTWNFEPPYKFPFGDNIVTATVWDWYGNFNSCDFHVVIRDMEAPAIVCPSAIFINRINDSDPFVTYPEEPSVFDNVDKLSDLKIGYSILPGTQLGVGTHIVEISATVGTAGFWQDLGEDVTAQTSSTSSTAPIVCKKCVQDATSFRGSNHPSSCFCKDGYYFVPDTEAPGGSEARLYWTAGRCLECPDSSDCGGSTLGTPKYFYKGKEIDPSEIKTRRLQTAESVYDVEKRYEVAQHPRPRAKDGYATVQAYPNALVVRCPLEEACKQGEQTDYQDESGGVRCAKGMRGVGFNVLLSLGAFIFLQFTVVLYTAINMHTDDMHEKVHVIAIRLGLNYISMMSIFASFDLYRIELPSSVSRGALLPYQEFPDPTDVLTFDCIAQPFLLQAGWSSDETFVIISLLENLKPLTTFVVTTVIGFCFVWYFHAKVQRQKRNCAPKDRELAQEMNEKVETDAKEGPHSQTPGALTSPELRSVKRFVEWKRHNNRILNIWRYDFTPENTDGRPGRTRPWDFIKVVITDMVPVYIVTYFLSFEGVINSLGGLIRCEPLSDGLERRMTEAPTVTCDSPLYRTWVIVALVGAVIIALVIPIALATSMILHGRRMRGISARPHKPEFRRRYGFLMQGYVDQWVFWELTIILRKLSLQLALAYYPGEDPDVRVFQCLAIATVAVIMQFRIQPFTDKRNFLLDRLEEHSLTTWIVTLAFFQPMYIMNLNPWINLIFALLCFLLNIWFIVRICFVVALGYLKEWYNLILQLDSAEDREALVPNALVRGMLVALIPVAKASIPIVSFFLKTQTVPYICIREEDQRSSTFMLRLKGALDSEDKVIPAAKIAPSLLPVHAATVQVANHWMTQRCNQQTNPNKLWKRILCCGRKAGKEPHADLRGVSMPVHLQEFAIRWALVTFPALTAMPDLRRSLELVNDLDELFYVAQKVLRKPKLHPAHENAAFLQTQMSSLKGIDRMDSAGFVADAAITRVRRFRPDEKEEMGGNPQDPDATPPGRTGKGAGRKGRGRPDDEMSLPDSLATEDRERDMMKRAEESDSEDDRMVPAHVRRMKKAHLHRRGALKGPIDEWKAHLRNPPPEGEQDLLEIPDGAEKEYPPNERANQAEPGRKLSSIAAVEYDAELEDSESLAGSALEMHGKKKQKKKKGKKDKKRGGEGSDPEEEDISPLGGGSGNQAKKAAEKEKEKEKEKEQDDDFPKDDPHLFKKHISKIAAMSRFPYELDVLRKVGSEFFATEVNGHIDDLEEGMAVEELEVAMRYLLKMHPAVAEWHYFCFLAAKLDRQRSAAVEDWVDWLNTDVDTYAAMMAARQERDDTQKPQSKMSTFFKGRAKTMTNQQNQSKAAAQILAQRRHLKIDKREFVKVAVPLMEGVELSAKHRATGRPDTVEIWLPLVEGGRELMEKNASDEENELRSEEDEESLDGQSGVGSMTGFGHPFGAFSKGHEHEVEGYADAAMEGLEQDERGTTHDGTVSEGLIPGSIADLDSRPGTRETAQRPRSKEVKQRGEKEKEKKAEKEKEEAASSSAVRPFSPVGKKGDTKEEKEEENSDSEKSEKGEEEDKAPPDPFLAAALPPAPSRKEEKEKEKESSKETSEEDDEAARLKAEQIEEFKKLITEGEAELNALLEDSDDDDGMPSALPPAPGRNLNSSAAYAQSLGASMALAEVEENILEDSSESEDVASSVEEEDD</sequence>
<evidence type="ECO:0000313" key="7">
    <source>
        <dbReference type="EMBL" id="CUC09675.1"/>
    </source>
</evidence>
<keyword evidence="4" id="KW-0472">Membrane</keyword>
<feature type="transmembrane region" description="Helical" evidence="4">
    <location>
        <begin position="1241"/>
        <end position="1257"/>
    </location>
</feature>
<feature type="transmembrane region" description="Helical" evidence="4">
    <location>
        <begin position="1155"/>
        <end position="1180"/>
    </location>
</feature>
<evidence type="ECO:0000256" key="4">
    <source>
        <dbReference type="SAM" id="Phobius"/>
    </source>
</evidence>
<feature type="compositionally biased region" description="Basic and acidic residues" evidence="3">
    <location>
        <begin position="2161"/>
        <end position="2176"/>
    </location>
</feature>
<feature type="domain" description="HYR" evidence="5">
    <location>
        <begin position="527"/>
        <end position="622"/>
    </location>
</feature>
<evidence type="ECO:0000256" key="1">
    <source>
        <dbReference type="ARBA" id="ARBA00022737"/>
    </source>
</evidence>
<feature type="compositionally biased region" description="Basic and acidic residues" evidence="3">
    <location>
        <begin position="1764"/>
        <end position="1777"/>
    </location>
</feature>
<feature type="domain" description="Sushi" evidence="6">
    <location>
        <begin position="386"/>
        <end position="454"/>
    </location>
</feature>
<evidence type="ECO:0000256" key="2">
    <source>
        <dbReference type="ARBA" id="ARBA00023157"/>
    </source>
</evidence>
<accession>A0A0K6S7Z5</accession>
<dbReference type="PANTHER" id="PTHR11319">
    <property type="entry name" value="G PROTEIN-COUPLED RECEPTOR-RELATED"/>
    <property type="match status" value="1"/>
</dbReference>
<feature type="compositionally biased region" description="Acidic residues" evidence="3">
    <location>
        <begin position="1991"/>
        <end position="2005"/>
    </location>
</feature>
<dbReference type="InterPro" id="IPR000436">
    <property type="entry name" value="Sushi_SCR_CCP_dom"/>
</dbReference>
<dbReference type="SUPFAM" id="SSF57535">
    <property type="entry name" value="Complement control module/SCR domain"/>
    <property type="match status" value="1"/>
</dbReference>
<feature type="domain" description="Sushi" evidence="6">
    <location>
        <begin position="192"/>
        <end position="268"/>
    </location>
</feature>
<feature type="transmembrane region" description="Helical" evidence="4">
    <location>
        <begin position="1278"/>
        <end position="1296"/>
    </location>
</feature>
<keyword evidence="2" id="KW-1015">Disulfide bond</keyword>
<feature type="transmembrane region" description="Helical" evidence="4">
    <location>
        <begin position="872"/>
        <end position="895"/>
    </location>
</feature>
<dbReference type="SMART" id="SM00032">
    <property type="entry name" value="CCP"/>
    <property type="match status" value="3"/>
</dbReference>
<dbReference type="PROSITE" id="PS50923">
    <property type="entry name" value="SUSHI"/>
    <property type="match status" value="3"/>
</dbReference>
<feature type="region of interest" description="Disordered" evidence="3">
    <location>
        <begin position="2248"/>
        <end position="2272"/>
    </location>
</feature>
<feature type="compositionally biased region" description="Basic and acidic residues" evidence="3">
    <location>
        <begin position="1609"/>
        <end position="1622"/>
    </location>
</feature>